<dbReference type="InterPro" id="IPR029044">
    <property type="entry name" value="Nucleotide-diphossugar_trans"/>
</dbReference>
<feature type="domain" description="Glycosyltransferase 2-like" evidence="1">
    <location>
        <begin position="8"/>
        <end position="137"/>
    </location>
</feature>
<reference evidence="2 3" key="1">
    <citation type="submission" date="2010-10" db="EMBL/GenBank/DDBJ databases">
        <authorList>
            <person name="Durkin A.S."/>
            <person name="Madupu R."/>
            <person name="Torralba M."/>
            <person name="Gillis M."/>
            <person name="Methe B."/>
            <person name="Sutton G."/>
            <person name="Nelson K.E."/>
        </authorList>
    </citation>
    <scope>NUCLEOTIDE SEQUENCE [LARGE SCALE GENOMIC DNA]</scope>
    <source>
        <strain evidence="2 3">JCVIHMP022</strain>
    </source>
</reference>
<sequence length="342" mass="39511">MYDKPRISVIVPVYKTDFRLFRECIRSIETQADNLSVELIVVFDGQPEDKLIEIVEEVSSQIRCKVLICPERGVSATRNTGMDEATGTWISFVDADDCLPENALCTLVEYGEKNGCDIVMGCHVSLLGKMSEKHEYLQNNVVMRGQDVAKFRHDVLSPQTNAGLVWGKIYKKELLETFQIRFNEKLAMAEDSDFVFRFVGYAHVLGFCHKDVYVYRRNANSAVRAFRSDYVTRIEASLEEMREQIDGIPDKETYDSAFQSYVAFHLLLILVNYIFNPKAPWTDKERHAEYMRITQISLFATCLRDVPLGDFSVTRKISLLSLRFRLYRLSKLIGFIRQMQLQ</sequence>
<comment type="caution">
    <text evidence="2">The sequence shown here is derived from an EMBL/GenBank/DDBJ whole genome shotgun (WGS) entry which is preliminary data.</text>
</comment>
<evidence type="ECO:0000259" key="1">
    <source>
        <dbReference type="Pfam" id="PF00535"/>
    </source>
</evidence>
<dbReference type="RefSeq" id="WP_003844520.1">
    <property type="nucleotide sequence ID" value="NZ_AEHJ01000023.1"/>
</dbReference>
<dbReference type="PANTHER" id="PTHR22916:SF3">
    <property type="entry name" value="UDP-GLCNAC:BETAGAL BETA-1,3-N-ACETYLGLUCOSAMINYLTRANSFERASE-LIKE PROTEIN 1"/>
    <property type="match status" value="1"/>
</dbReference>
<evidence type="ECO:0000313" key="3">
    <source>
        <dbReference type="Proteomes" id="UP000003457"/>
    </source>
</evidence>
<dbReference type="Proteomes" id="UP000003457">
    <property type="component" value="Unassembled WGS sequence"/>
</dbReference>
<protein>
    <submittedName>
        <fullName evidence="2">Glycosyltransferase, group 2 family protein</fullName>
        <ecNumber evidence="2">2.4.-.-</ecNumber>
    </submittedName>
</protein>
<dbReference type="SUPFAM" id="SSF53448">
    <property type="entry name" value="Nucleotide-diphospho-sugar transferases"/>
    <property type="match status" value="1"/>
</dbReference>
<dbReference type="PANTHER" id="PTHR22916">
    <property type="entry name" value="GLYCOSYLTRANSFERASE"/>
    <property type="match status" value="1"/>
</dbReference>
<gene>
    <name evidence="2" type="ORF">HMPREF9003_1814</name>
</gene>
<dbReference type="EC" id="2.4.-.-" evidence="2"/>
<dbReference type="AlphaFoldDB" id="A0AB72Z0M6"/>
<accession>A0AB72Z0M6</accession>
<proteinExistence type="predicted"/>
<evidence type="ECO:0000313" key="2">
    <source>
        <dbReference type="EMBL" id="EFO77676.1"/>
    </source>
</evidence>
<dbReference type="InterPro" id="IPR001173">
    <property type="entry name" value="Glyco_trans_2-like"/>
</dbReference>
<dbReference type="Gene3D" id="3.90.550.10">
    <property type="entry name" value="Spore Coat Polysaccharide Biosynthesis Protein SpsA, Chain A"/>
    <property type="match status" value="1"/>
</dbReference>
<organism evidence="2 3">
    <name type="scientific">Bifidobacterium dentium JCVIHMP022</name>
    <dbReference type="NCBI Taxonomy" id="553191"/>
    <lineage>
        <taxon>Bacteria</taxon>
        <taxon>Bacillati</taxon>
        <taxon>Actinomycetota</taxon>
        <taxon>Actinomycetes</taxon>
        <taxon>Bifidobacteriales</taxon>
        <taxon>Bifidobacteriaceae</taxon>
        <taxon>Bifidobacterium</taxon>
    </lineage>
</organism>
<dbReference type="EMBL" id="AEHJ01000023">
    <property type="protein sequence ID" value="EFO77676.1"/>
    <property type="molecule type" value="Genomic_DNA"/>
</dbReference>
<dbReference type="Pfam" id="PF00535">
    <property type="entry name" value="Glycos_transf_2"/>
    <property type="match status" value="1"/>
</dbReference>
<dbReference type="GO" id="GO:0016758">
    <property type="term" value="F:hexosyltransferase activity"/>
    <property type="evidence" value="ECO:0007669"/>
    <property type="project" value="UniProtKB-ARBA"/>
</dbReference>
<keyword evidence="2" id="KW-0328">Glycosyltransferase</keyword>
<name>A0AB72Z0M6_9BIFI</name>
<keyword evidence="2" id="KW-0808">Transferase</keyword>